<dbReference type="CDD" id="cd02964">
    <property type="entry name" value="TryX_like_family"/>
    <property type="match status" value="1"/>
</dbReference>
<dbReference type="EMBL" id="HBGE01047977">
    <property type="protein sequence ID" value="CAD9145124.1"/>
    <property type="molecule type" value="Transcribed_RNA"/>
</dbReference>
<comment type="catalytic activity">
    <reaction evidence="6">
        <text>[protein]-dithiol + NAD(+) = [protein]-disulfide + NADH + H(+)</text>
        <dbReference type="Rhea" id="RHEA:18749"/>
        <dbReference type="Rhea" id="RHEA-COMP:10593"/>
        <dbReference type="Rhea" id="RHEA-COMP:10594"/>
        <dbReference type="ChEBI" id="CHEBI:15378"/>
        <dbReference type="ChEBI" id="CHEBI:29950"/>
        <dbReference type="ChEBI" id="CHEBI:50058"/>
        <dbReference type="ChEBI" id="CHEBI:57540"/>
        <dbReference type="ChEBI" id="CHEBI:57945"/>
        <dbReference type="EC" id="1.8.1.8"/>
    </reaction>
</comment>
<dbReference type="PROSITE" id="PS00194">
    <property type="entry name" value="THIOREDOXIN_1"/>
    <property type="match status" value="1"/>
</dbReference>
<comment type="similarity">
    <text evidence="5">Belongs to the nucleoredoxin family.</text>
</comment>
<evidence type="ECO:0000256" key="1">
    <source>
        <dbReference type="ARBA" id="ARBA00012612"/>
    </source>
</evidence>
<keyword evidence="4" id="KW-0520">NAD</keyword>
<reference evidence="9" key="1">
    <citation type="submission" date="2021-01" db="EMBL/GenBank/DDBJ databases">
        <authorList>
            <person name="Corre E."/>
            <person name="Pelletier E."/>
            <person name="Niang G."/>
            <person name="Scheremetjew M."/>
            <person name="Finn R."/>
            <person name="Kale V."/>
            <person name="Holt S."/>
            <person name="Cochrane G."/>
            <person name="Meng A."/>
            <person name="Brown T."/>
            <person name="Cohen L."/>
        </authorList>
    </citation>
    <scope>NUCLEOTIDE SEQUENCE</scope>
    <source>
        <strain evidence="9">OF101</strain>
    </source>
</reference>
<keyword evidence="2" id="KW-0677">Repeat</keyword>
<evidence type="ECO:0000256" key="2">
    <source>
        <dbReference type="ARBA" id="ARBA00022737"/>
    </source>
</evidence>
<evidence type="ECO:0000256" key="6">
    <source>
        <dbReference type="ARBA" id="ARBA00047388"/>
    </source>
</evidence>
<comment type="catalytic activity">
    <reaction evidence="7">
        <text>[protein]-dithiol + NADP(+) = [protein]-disulfide + NADPH + H(+)</text>
        <dbReference type="Rhea" id="RHEA:18753"/>
        <dbReference type="Rhea" id="RHEA-COMP:10593"/>
        <dbReference type="Rhea" id="RHEA-COMP:10594"/>
        <dbReference type="ChEBI" id="CHEBI:15378"/>
        <dbReference type="ChEBI" id="CHEBI:29950"/>
        <dbReference type="ChEBI" id="CHEBI:50058"/>
        <dbReference type="ChEBI" id="CHEBI:57783"/>
        <dbReference type="ChEBI" id="CHEBI:58349"/>
        <dbReference type="EC" id="1.8.1.8"/>
    </reaction>
</comment>
<proteinExistence type="inferred from homology"/>
<keyword evidence="3" id="KW-0560">Oxidoreductase</keyword>
<dbReference type="Gene3D" id="3.40.30.10">
    <property type="entry name" value="Glutaredoxin"/>
    <property type="match status" value="1"/>
</dbReference>
<feature type="domain" description="Thioredoxin" evidence="8">
    <location>
        <begin position="14"/>
        <end position="159"/>
    </location>
</feature>
<dbReference type="InterPro" id="IPR012336">
    <property type="entry name" value="Thioredoxin-like_fold"/>
</dbReference>
<dbReference type="InterPro" id="IPR013766">
    <property type="entry name" value="Thioredoxin_domain"/>
</dbReference>
<dbReference type="EC" id="1.8.1.8" evidence="1"/>
<dbReference type="InterPro" id="IPR052259">
    <property type="entry name" value="Nucleoredoxin-like"/>
</dbReference>
<evidence type="ECO:0000313" key="9">
    <source>
        <dbReference type="EMBL" id="CAD9145124.1"/>
    </source>
</evidence>
<dbReference type="InterPro" id="IPR017937">
    <property type="entry name" value="Thioredoxin_CS"/>
</dbReference>
<dbReference type="Pfam" id="PF13905">
    <property type="entry name" value="Thioredoxin_8"/>
    <property type="match status" value="1"/>
</dbReference>
<dbReference type="AlphaFoldDB" id="A0A7S1QQ79"/>
<protein>
    <recommendedName>
        <fullName evidence="1">protein-disulfide reductase</fullName>
        <ecNumber evidence="1">1.8.1.8</ecNumber>
    </recommendedName>
</protein>
<accession>A0A7S1QQ79</accession>
<evidence type="ECO:0000256" key="4">
    <source>
        <dbReference type="ARBA" id="ARBA00023027"/>
    </source>
</evidence>
<dbReference type="PANTHER" id="PTHR13871">
    <property type="entry name" value="THIOREDOXIN"/>
    <property type="match status" value="1"/>
</dbReference>
<organism evidence="9">
    <name type="scientific">Alexandrium catenella</name>
    <name type="common">Red tide dinoflagellate</name>
    <name type="synonym">Gonyaulax catenella</name>
    <dbReference type="NCBI Taxonomy" id="2925"/>
    <lineage>
        <taxon>Eukaryota</taxon>
        <taxon>Sar</taxon>
        <taxon>Alveolata</taxon>
        <taxon>Dinophyceae</taxon>
        <taxon>Gonyaulacales</taxon>
        <taxon>Pyrocystaceae</taxon>
        <taxon>Alexandrium</taxon>
    </lineage>
</organism>
<dbReference type="GO" id="GO:0047134">
    <property type="term" value="F:protein-disulfide reductase [NAD(P)H] activity"/>
    <property type="evidence" value="ECO:0007669"/>
    <property type="project" value="UniProtKB-EC"/>
</dbReference>
<sequence>MGCGKSKDAKAQAVPSGEPADWEALLGAELDTKDGRKPTKELLAGKKAVMIYFSAHWCPPCRGFTPVLAKAYTDYTAGDVEVVFVSSDKDEQSFNEYYGSMPWAALPYNQRDLKGKVAGRHSITGIPALVVLKPDGTVACENGRGEVQRLGTLDKALTEWGL</sequence>
<gene>
    <name evidence="9" type="ORF">ACAT0790_LOCUS28927</name>
</gene>
<dbReference type="InterPro" id="IPR036249">
    <property type="entry name" value="Thioredoxin-like_sf"/>
</dbReference>
<evidence type="ECO:0000259" key="8">
    <source>
        <dbReference type="PROSITE" id="PS51352"/>
    </source>
</evidence>
<dbReference type="PANTHER" id="PTHR13871:SF96">
    <property type="entry name" value="THIOREDOXIN DOMAIN-CONTAINING PROTEIN"/>
    <property type="match status" value="1"/>
</dbReference>
<evidence type="ECO:0000256" key="3">
    <source>
        <dbReference type="ARBA" id="ARBA00023002"/>
    </source>
</evidence>
<evidence type="ECO:0000256" key="5">
    <source>
        <dbReference type="ARBA" id="ARBA00025782"/>
    </source>
</evidence>
<dbReference type="PROSITE" id="PS51352">
    <property type="entry name" value="THIOREDOXIN_2"/>
    <property type="match status" value="1"/>
</dbReference>
<evidence type="ECO:0000256" key="7">
    <source>
        <dbReference type="ARBA" id="ARBA00047804"/>
    </source>
</evidence>
<dbReference type="SUPFAM" id="SSF52833">
    <property type="entry name" value="Thioredoxin-like"/>
    <property type="match status" value="1"/>
</dbReference>
<name>A0A7S1QQ79_ALECA</name>